<name>F7NEE5_9FIRM</name>
<feature type="non-terminal residue" evidence="1">
    <location>
        <position position="39"/>
    </location>
</feature>
<comment type="caution">
    <text evidence="1">The sequence shown here is derived from an EMBL/GenBank/DDBJ whole genome shotgun (WGS) entry which is preliminary data.</text>
</comment>
<protein>
    <submittedName>
        <fullName evidence="1">Uncharacterized protein</fullName>
    </submittedName>
</protein>
<dbReference type="EMBL" id="AFGF01000016">
    <property type="protein sequence ID" value="EGO65657.1"/>
    <property type="molecule type" value="Genomic_DNA"/>
</dbReference>
<keyword evidence="2" id="KW-1185">Reference proteome</keyword>
<proteinExistence type="predicted"/>
<reference evidence="1 2" key="1">
    <citation type="journal article" date="2011" name="EMBO J.">
        <title>Structural diversity of bacterial flagellar motors.</title>
        <authorList>
            <person name="Chen S."/>
            <person name="Beeby M."/>
            <person name="Murphy G.E."/>
            <person name="Leadbetter J.R."/>
            <person name="Hendrixson D.R."/>
            <person name="Briegel A."/>
            <person name="Li Z."/>
            <person name="Shi J."/>
            <person name="Tocheva E.I."/>
            <person name="Muller A."/>
            <person name="Dobro M.J."/>
            <person name="Jensen G.J."/>
        </authorList>
    </citation>
    <scope>NUCLEOTIDE SEQUENCE [LARGE SCALE GENOMIC DNA]</scope>
    <source>
        <strain evidence="1 2">DSM 6540</strain>
    </source>
</reference>
<organism evidence="1 2">
    <name type="scientific">Acetonema longum DSM 6540</name>
    <dbReference type="NCBI Taxonomy" id="1009370"/>
    <lineage>
        <taxon>Bacteria</taxon>
        <taxon>Bacillati</taxon>
        <taxon>Bacillota</taxon>
        <taxon>Negativicutes</taxon>
        <taxon>Acetonemataceae</taxon>
        <taxon>Acetonema</taxon>
    </lineage>
</organism>
<dbReference type="Proteomes" id="UP000003240">
    <property type="component" value="Unassembled WGS sequence"/>
</dbReference>
<sequence length="39" mass="4279">MTTAPVVKQEAPKPQSSLPFIKREDTWAIIIALSLTILA</sequence>
<evidence type="ECO:0000313" key="2">
    <source>
        <dbReference type="Proteomes" id="UP000003240"/>
    </source>
</evidence>
<evidence type="ECO:0000313" key="1">
    <source>
        <dbReference type="EMBL" id="EGO65657.1"/>
    </source>
</evidence>
<accession>F7NEE5</accession>
<gene>
    <name evidence="1" type="ORF">ALO_02039</name>
</gene>
<dbReference type="AlphaFoldDB" id="F7NEE5"/>